<evidence type="ECO:0000313" key="1">
    <source>
        <dbReference type="EMBL" id="KKK98186.1"/>
    </source>
</evidence>
<protein>
    <submittedName>
        <fullName evidence="1">Uncharacterized protein</fullName>
    </submittedName>
</protein>
<feature type="non-terminal residue" evidence="1">
    <location>
        <position position="1"/>
    </location>
</feature>
<dbReference type="InterPro" id="IPR032427">
    <property type="entry name" value="P22_portal"/>
</dbReference>
<proteinExistence type="predicted"/>
<sequence>DNFYSFWVRRWKRTLDYIRGDHWNVLQQVEREKMPAWKRFPVINYTQMFYNDYMRQLLEARVRYSTVPASADPEDISGAELMEQVLKYTYDITNMDSKRIDLAAWVASCGVGYLRYFWDTNTGEMLPLGIPTPDGGIIPVDPETLEVDPTLTSPMLVDKGEIGCEVISPQLVRWGSKESDGVMIGMLLTFDEVFDRYDKSVADKVSYNKTHVGLSHDISYGSSPGAENSQAERALIIEHYLPRSARYPQGLWWTATIDSSKLITRPNPLPSGKVPIATFRWIPVPGHRKLGYSPLHGITFSNKAYDERMAKILEWQAKVLPKIILKSGGGLSHGEINDEPAQELVVNPGGEPEVMEFKQPPTSFFTMLQNDISDMFTVGGYQLPTQTAQGGLPGQVSQFNRIRNPIEPRGNEQTAIAHINAKSGWQEAGEVVIAYVSKFYTEPRIISIQGPD</sequence>
<comment type="caution">
    <text evidence="1">The sequence shown here is derived from an EMBL/GenBank/DDBJ whole genome shotgun (WGS) entry which is preliminary data.</text>
</comment>
<dbReference type="AlphaFoldDB" id="A0A0F9CNH5"/>
<feature type="non-terminal residue" evidence="1">
    <location>
        <position position="452"/>
    </location>
</feature>
<name>A0A0F9CNH5_9ZZZZ</name>
<dbReference type="Pfam" id="PF16510">
    <property type="entry name" value="P22_portal"/>
    <property type="match status" value="1"/>
</dbReference>
<gene>
    <name evidence="1" type="ORF">LCGC14_2645270</name>
</gene>
<organism evidence="1">
    <name type="scientific">marine sediment metagenome</name>
    <dbReference type="NCBI Taxonomy" id="412755"/>
    <lineage>
        <taxon>unclassified sequences</taxon>
        <taxon>metagenomes</taxon>
        <taxon>ecological metagenomes</taxon>
    </lineage>
</organism>
<reference evidence="1" key="1">
    <citation type="journal article" date="2015" name="Nature">
        <title>Complex archaea that bridge the gap between prokaryotes and eukaryotes.</title>
        <authorList>
            <person name="Spang A."/>
            <person name="Saw J.H."/>
            <person name="Jorgensen S.L."/>
            <person name="Zaremba-Niedzwiedzka K."/>
            <person name="Martijn J."/>
            <person name="Lind A.E."/>
            <person name="van Eijk R."/>
            <person name="Schleper C."/>
            <person name="Guy L."/>
            <person name="Ettema T.J."/>
        </authorList>
    </citation>
    <scope>NUCLEOTIDE SEQUENCE</scope>
</reference>
<dbReference type="EMBL" id="LAZR01045726">
    <property type="protein sequence ID" value="KKK98186.1"/>
    <property type="molecule type" value="Genomic_DNA"/>
</dbReference>
<accession>A0A0F9CNH5</accession>